<gene>
    <name evidence="1" type="ORF">C1I95_27030</name>
</gene>
<evidence type="ECO:0000313" key="2">
    <source>
        <dbReference type="Proteomes" id="UP000248924"/>
    </source>
</evidence>
<keyword evidence="2" id="KW-1185">Reference proteome</keyword>
<protein>
    <submittedName>
        <fullName evidence="1">Uncharacterized protein</fullName>
    </submittedName>
</protein>
<comment type="caution">
    <text evidence="1">The sequence shown here is derived from an EMBL/GenBank/DDBJ whole genome shotgun (WGS) entry which is preliminary data.</text>
</comment>
<proteinExistence type="predicted"/>
<accession>A0A2W2DN04</accession>
<evidence type="ECO:0000313" key="1">
    <source>
        <dbReference type="EMBL" id="PZG11711.1"/>
    </source>
</evidence>
<dbReference type="Proteomes" id="UP000248924">
    <property type="component" value="Unassembled WGS sequence"/>
</dbReference>
<dbReference type="EMBL" id="POTY01000228">
    <property type="protein sequence ID" value="PZG11711.1"/>
    <property type="molecule type" value="Genomic_DNA"/>
</dbReference>
<name>A0A2W2DN04_9ACTN</name>
<feature type="non-terminal residue" evidence="1">
    <location>
        <position position="123"/>
    </location>
</feature>
<reference evidence="1 2" key="1">
    <citation type="submission" date="2018-01" db="EMBL/GenBank/DDBJ databases">
        <title>Draft genome sequence of Jishengella sp. NA12.</title>
        <authorList>
            <person name="Sahin N."/>
            <person name="Ay H."/>
            <person name="Saygin H."/>
        </authorList>
    </citation>
    <scope>NUCLEOTIDE SEQUENCE [LARGE SCALE GENOMIC DNA]</scope>
    <source>
        <strain evidence="1 2">NA12</strain>
    </source>
</reference>
<organism evidence="1 2">
    <name type="scientific">Micromonospora craterilacus</name>
    <dbReference type="NCBI Taxonomy" id="1655439"/>
    <lineage>
        <taxon>Bacteria</taxon>
        <taxon>Bacillati</taxon>
        <taxon>Actinomycetota</taxon>
        <taxon>Actinomycetes</taxon>
        <taxon>Micromonosporales</taxon>
        <taxon>Micromonosporaceae</taxon>
        <taxon>Micromonospora</taxon>
    </lineage>
</organism>
<sequence>MSSLPCQSFFSSFFSSFFFSSFLPCSPRQSFFSSFFSSFFFSSFLPSWPCQSFFSDSWPVQPSLPGHSLSSLPCLCSRSAAAPFLTVTSFRVRSPPSATRKIRNPSRDSRLIVAPLPSILISC</sequence>
<dbReference type="AlphaFoldDB" id="A0A2W2DN04"/>